<dbReference type="GO" id="GO:0020037">
    <property type="term" value="F:heme binding"/>
    <property type="evidence" value="ECO:0007669"/>
    <property type="project" value="InterPro"/>
</dbReference>
<comment type="subcellular location">
    <subcellularLocation>
        <location evidence="1">Cell membrane</location>
        <topology evidence="1">Multi-pass membrane protein</topology>
    </subcellularLocation>
</comment>
<feature type="domain" description="Cytochrome c" evidence="11">
    <location>
        <begin position="385"/>
        <end position="476"/>
    </location>
</feature>
<evidence type="ECO:0000256" key="6">
    <source>
        <dbReference type="ARBA" id="ARBA00022989"/>
    </source>
</evidence>
<dbReference type="Gene3D" id="1.10.760.10">
    <property type="entry name" value="Cytochrome c-like domain"/>
    <property type="match status" value="1"/>
</dbReference>
<proteinExistence type="predicted"/>
<dbReference type="AlphaFoldDB" id="A0AA42KPX4"/>
<gene>
    <name evidence="12" type="ORF">N7376_18100</name>
</gene>
<evidence type="ECO:0000313" key="12">
    <source>
        <dbReference type="EMBL" id="MDH0125906.1"/>
    </source>
</evidence>
<keyword evidence="3 9" id="KW-0349">Heme</keyword>
<protein>
    <submittedName>
        <fullName evidence="12">CopD family protein</fullName>
    </submittedName>
</protein>
<feature type="transmembrane region" description="Helical" evidence="10">
    <location>
        <begin position="96"/>
        <end position="118"/>
    </location>
</feature>
<keyword evidence="8 10" id="KW-0472">Membrane</keyword>
<keyword evidence="5 9" id="KW-0479">Metal-binding</keyword>
<dbReference type="GO" id="GO:0006825">
    <property type="term" value="P:copper ion transport"/>
    <property type="evidence" value="ECO:0007669"/>
    <property type="project" value="InterPro"/>
</dbReference>
<dbReference type="Proteomes" id="UP001158087">
    <property type="component" value="Unassembled WGS sequence"/>
</dbReference>
<keyword evidence="6 10" id="KW-1133">Transmembrane helix</keyword>
<feature type="transmembrane region" description="Helical" evidence="10">
    <location>
        <begin position="196"/>
        <end position="218"/>
    </location>
</feature>
<feature type="transmembrane region" description="Helical" evidence="10">
    <location>
        <begin position="12"/>
        <end position="36"/>
    </location>
</feature>
<keyword evidence="2" id="KW-1003">Cell membrane</keyword>
<evidence type="ECO:0000256" key="8">
    <source>
        <dbReference type="ARBA" id="ARBA00023136"/>
    </source>
</evidence>
<feature type="transmembrane region" description="Helical" evidence="10">
    <location>
        <begin position="130"/>
        <end position="149"/>
    </location>
</feature>
<feature type="transmembrane region" description="Helical" evidence="10">
    <location>
        <begin position="161"/>
        <end position="184"/>
    </location>
</feature>
<dbReference type="PANTHER" id="PTHR34820">
    <property type="entry name" value="INNER MEMBRANE PROTEIN YEBZ"/>
    <property type="match status" value="1"/>
</dbReference>
<dbReference type="Pfam" id="PF05425">
    <property type="entry name" value="CopD"/>
    <property type="match status" value="1"/>
</dbReference>
<evidence type="ECO:0000259" key="11">
    <source>
        <dbReference type="PROSITE" id="PS51007"/>
    </source>
</evidence>
<dbReference type="InterPro" id="IPR009056">
    <property type="entry name" value="Cyt_c-like_dom"/>
</dbReference>
<reference evidence="12" key="1">
    <citation type="submission" date="2022-09" db="EMBL/GenBank/DDBJ databases">
        <title>Intensive care unit water sources are persistently colonized with multi-drug resistant bacteria and are the site of extensive horizontal gene transfer of antibiotic resistance genes.</title>
        <authorList>
            <person name="Diorio-Toth L."/>
        </authorList>
    </citation>
    <scope>NUCLEOTIDE SEQUENCE</scope>
    <source>
        <strain evidence="12">GD04153</strain>
    </source>
</reference>
<evidence type="ECO:0000256" key="5">
    <source>
        <dbReference type="ARBA" id="ARBA00022723"/>
    </source>
</evidence>
<feature type="transmembrane region" description="Helical" evidence="10">
    <location>
        <begin position="56"/>
        <end position="76"/>
    </location>
</feature>
<accession>A0AA42KPX4</accession>
<dbReference type="InterPro" id="IPR036909">
    <property type="entry name" value="Cyt_c-like_dom_sf"/>
</dbReference>
<comment type="caution">
    <text evidence="12">The sequence shown here is derived from an EMBL/GenBank/DDBJ whole genome shotgun (WGS) entry which is preliminary data.</text>
</comment>
<dbReference type="EMBL" id="JAODYY010000009">
    <property type="protein sequence ID" value="MDH0125906.1"/>
    <property type="molecule type" value="Genomic_DNA"/>
</dbReference>
<organism evidence="12 13">
    <name type="scientific">Brucella intermedia GD04153</name>
    <dbReference type="NCBI Taxonomy" id="2975438"/>
    <lineage>
        <taxon>Bacteria</taxon>
        <taxon>Pseudomonadati</taxon>
        <taxon>Pseudomonadota</taxon>
        <taxon>Alphaproteobacteria</taxon>
        <taxon>Hyphomicrobiales</taxon>
        <taxon>Brucellaceae</taxon>
        <taxon>Brucella/Ochrobactrum group</taxon>
        <taxon>Brucella</taxon>
    </lineage>
</organism>
<feature type="transmembrane region" description="Helical" evidence="10">
    <location>
        <begin position="265"/>
        <end position="287"/>
    </location>
</feature>
<dbReference type="GO" id="GO:0009055">
    <property type="term" value="F:electron transfer activity"/>
    <property type="evidence" value="ECO:0007669"/>
    <property type="project" value="InterPro"/>
</dbReference>
<feature type="transmembrane region" description="Helical" evidence="10">
    <location>
        <begin position="230"/>
        <end position="253"/>
    </location>
</feature>
<evidence type="ECO:0000256" key="7">
    <source>
        <dbReference type="ARBA" id="ARBA00023004"/>
    </source>
</evidence>
<name>A0AA42KPX4_9HYPH</name>
<evidence type="ECO:0000256" key="3">
    <source>
        <dbReference type="ARBA" id="ARBA00022617"/>
    </source>
</evidence>
<dbReference type="GO" id="GO:0005886">
    <property type="term" value="C:plasma membrane"/>
    <property type="evidence" value="ECO:0007669"/>
    <property type="project" value="UniProtKB-SubCell"/>
</dbReference>
<dbReference type="PROSITE" id="PS51007">
    <property type="entry name" value="CYTC"/>
    <property type="match status" value="1"/>
</dbReference>
<keyword evidence="4 10" id="KW-0812">Transmembrane</keyword>
<sequence>MPGAMTGIDIVIALVRCLNLAGLATFAGAVFLRILVVPGVKSEGKTTAFLRMWCRFCGYFVAVSAFGLALWVPLQFSLLSGANSFSDALAFLPSGLLGTAFGIASCLRALAIVLLVLLLPHAEKSPTIRILLFLIAVLALGLQMRMGHAAAADGLWLPSAVAAHVIAGSLWFGSLLPLYLLLRVSRDSGLQVARRFSRFGIVFVTFLIAGAAIAGWVLTGGVPGLIGTSYGKIIIIKVVLLAFMLMIAALNRFRLSADGRSGQGLRYALIFEMIIGLAVFFAASLLATQPPAVHENIIWPFDYRLRDNILSDPLLADAAWRSFKPLPVALLIGIGCLFLPKWRWQAVIVVAFAGLIFFQPPRTELFLQDANEASFLRSPTSYTSIAIARGAAAFGSNCASCHGNDGRGRGEQATGDPIWPPDLTAPLFADRRDGEFFWTIMHGKELQDSRQSMPGFESVLDAKTAWSLVDYIRTIASARTISLPAPDGAVYPASSPRIAVYCGGKLHEVGRQHDNFWLLLLEDKHLEVFALDSNGIATECDVSDQTAAVVMRLLTPTADGASFLVDQNGWIRFRWLGHEKPEPSVLKAAVSKVRTNPVSLSNRGHHS</sequence>
<dbReference type="GO" id="GO:0046872">
    <property type="term" value="F:metal ion binding"/>
    <property type="evidence" value="ECO:0007669"/>
    <property type="project" value="UniProtKB-KW"/>
</dbReference>
<keyword evidence="7 9" id="KW-0408">Iron</keyword>
<dbReference type="InterPro" id="IPR032694">
    <property type="entry name" value="CopC/D"/>
</dbReference>
<dbReference type="SUPFAM" id="SSF46626">
    <property type="entry name" value="Cytochrome c"/>
    <property type="match status" value="1"/>
</dbReference>
<dbReference type="PANTHER" id="PTHR34820:SF4">
    <property type="entry name" value="INNER MEMBRANE PROTEIN YEBZ"/>
    <property type="match status" value="1"/>
</dbReference>
<dbReference type="Pfam" id="PF13442">
    <property type="entry name" value="Cytochrome_CBB3"/>
    <property type="match status" value="1"/>
</dbReference>
<evidence type="ECO:0000313" key="13">
    <source>
        <dbReference type="Proteomes" id="UP001158087"/>
    </source>
</evidence>
<evidence type="ECO:0000256" key="2">
    <source>
        <dbReference type="ARBA" id="ARBA00022475"/>
    </source>
</evidence>
<evidence type="ECO:0000256" key="4">
    <source>
        <dbReference type="ARBA" id="ARBA00022692"/>
    </source>
</evidence>
<evidence type="ECO:0000256" key="1">
    <source>
        <dbReference type="ARBA" id="ARBA00004651"/>
    </source>
</evidence>
<evidence type="ECO:0000256" key="9">
    <source>
        <dbReference type="PROSITE-ProRule" id="PRU00433"/>
    </source>
</evidence>
<dbReference type="InterPro" id="IPR008457">
    <property type="entry name" value="Cu-R_CopD_dom"/>
</dbReference>
<evidence type="ECO:0000256" key="10">
    <source>
        <dbReference type="SAM" id="Phobius"/>
    </source>
</evidence>